<organism evidence="2 3">
    <name type="scientific">Dehalobacter restrictus (strain DSM 9455 / PER-K23)</name>
    <dbReference type="NCBI Taxonomy" id="871738"/>
    <lineage>
        <taxon>Bacteria</taxon>
        <taxon>Bacillati</taxon>
        <taxon>Bacillota</taxon>
        <taxon>Clostridia</taxon>
        <taxon>Eubacteriales</taxon>
        <taxon>Desulfitobacteriaceae</taxon>
        <taxon>Dehalobacter</taxon>
    </lineage>
</organism>
<reference evidence="2 3" key="1">
    <citation type="journal article" date="2013" name="Stand. Genomic Sci.">
        <title>Complete genome sequence of Dehalobacter restrictus PER-K23(T.).</title>
        <authorList>
            <person name="Kruse T."/>
            <person name="Maillard J."/>
            <person name="Goodwin L."/>
            <person name="Woyke T."/>
            <person name="Teshima H."/>
            <person name="Bruce D."/>
            <person name="Detter C."/>
            <person name="Tapia R."/>
            <person name="Han C."/>
            <person name="Huntemann M."/>
            <person name="Wei C.L."/>
            <person name="Han J."/>
            <person name="Chen A."/>
            <person name="Kyrpides N."/>
            <person name="Szeto E."/>
            <person name="Markowitz V."/>
            <person name="Ivanova N."/>
            <person name="Pagani I."/>
            <person name="Pati A."/>
            <person name="Pitluck S."/>
            <person name="Nolan M."/>
            <person name="Holliger C."/>
            <person name="Smidt H."/>
        </authorList>
    </citation>
    <scope>NUCLEOTIDE SEQUENCE [LARGE SCALE GENOMIC DNA]</scope>
    <source>
        <strain evidence="3">DSM 9455</strain>
    </source>
</reference>
<keyword evidence="1" id="KW-0732">Signal</keyword>
<proteinExistence type="predicted"/>
<accession>A0ABN4BP24</accession>
<dbReference type="RefSeq" id="WP_025204869.1">
    <property type="nucleotide sequence ID" value="NZ_CP007033.1"/>
</dbReference>
<evidence type="ECO:0000313" key="2">
    <source>
        <dbReference type="EMBL" id="AHF08735.1"/>
    </source>
</evidence>
<evidence type="ECO:0008006" key="4">
    <source>
        <dbReference type="Google" id="ProtNLM"/>
    </source>
</evidence>
<feature type="chain" id="PRO_5047514771" description="DUF2680 domain-containing protein" evidence="1">
    <location>
        <begin position="26"/>
        <end position="156"/>
    </location>
</feature>
<evidence type="ECO:0000313" key="3">
    <source>
        <dbReference type="Proteomes" id="UP000018934"/>
    </source>
</evidence>
<keyword evidence="3" id="KW-1185">Reference proteome</keyword>
<dbReference type="InterPro" id="IPR024485">
    <property type="entry name" value="DUF2680"/>
</dbReference>
<feature type="signal peptide" evidence="1">
    <location>
        <begin position="1"/>
        <end position="25"/>
    </location>
</feature>
<name>A0ABN4BP24_DEHRP</name>
<dbReference type="Pfam" id="PF10925">
    <property type="entry name" value="DUF2680"/>
    <property type="match status" value="1"/>
</dbReference>
<evidence type="ECO:0000256" key="1">
    <source>
        <dbReference type="SAM" id="SignalP"/>
    </source>
</evidence>
<gene>
    <name evidence="2" type="ORF">DEHRE_00135</name>
</gene>
<dbReference type="Proteomes" id="UP000018934">
    <property type="component" value="Chromosome"/>
</dbReference>
<sequence length="156" mass="15704">MKNVKKLIALVTVVGVLGVSGAAYAADIKTPAELAAALTGKSLTEVTQERAEGKTYGAIALEAGKLDEFKDQMLEQKKAVLDQRVKDGTLTQQQADQILTRIENNQAVCDGTGSAGIGRGAGAGFGQGKGMGSGRGSGTGSCNGSGFGGGMGLGRI</sequence>
<dbReference type="EMBL" id="CP007033">
    <property type="protein sequence ID" value="AHF08735.1"/>
    <property type="molecule type" value="Genomic_DNA"/>
</dbReference>
<protein>
    <recommendedName>
        <fullName evidence="4">DUF2680 domain-containing protein</fullName>
    </recommendedName>
</protein>